<evidence type="ECO:0000313" key="3">
    <source>
        <dbReference type="EMBL" id="VVN03092.1"/>
    </source>
</evidence>
<proteinExistence type="predicted"/>
<keyword evidence="1" id="KW-0472">Membrane</keyword>
<dbReference type="SUPFAM" id="SSF53448">
    <property type="entry name" value="Nucleotide-diphospho-sugar transferases"/>
    <property type="match status" value="1"/>
</dbReference>
<organism evidence="3 4">
    <name type="scientific">Pseudomonas fluorescens</name>
    <dbReference type="NCBI Taxonomy" id="294"/>
    <lineage>
        <taxon>Bacteria</taxon>
        <taxon>Pseudomonadati</taxon>
        <taxon>Pseudomonadota</taxon>
        <taxon>Gammaproteobacteria</taxon>
        <taxon>Pseudomonadales</taxon>
        <taxon>Pseudomonadaceae</taxon>
        <taxon>Pseudomonas</taxon>
    </lineage>
</organism>
<dbReference type="InterPro" id="IPR001173">
    <property type="entry name" value="Glyco_trans_2-like"/>
</dbReference>
<protein>
    <recommendedName>
        <fullName evidence="2">Glycosyltransferase 2-like domain-containing protein</fullName>
    </recommendedName>
</protein>
<dbReference type="PANTHER" id="PTHR43685">
    <property type="entry name" value="GLYCOSYLTRANSFERASE"/>
    <property type="match status" value="1"/>
</dbReference>
<reference evidence="3 4" key="1">
    <citation type="submission" date="2019-09" db="EMBL/GenBank/DDBJ databases">
        <authorList>
            <person name="Chandra G."/>
            <person name="Truman W A."/>
        </authorList>
    </citation>
    <scope>NUCLEOTIDE SEQUENCE [LARGE SCALE GENOMIC DNA]</scope>
    <source>
        <strain evidence="3">PS655</strain>
    </source>
</reference>
<accession>A0A5E6UC01</accession>
<dbReference type="InterPro" id="IPR029044">
    <property type="entry name" value="Nucleotide-diphossugar_trans"/>
</dbReference>
<dbReference type="Pfam" id="PF00535">
    <property type="entry name" value="Glycos_transf_2"/>
    <property type="match status" value="1"/>
</dbReference>
<evidence type="ECO:0000256" key="1">
    <source>
        <dbReference type="ARBA" id="ARBA00022519"/>
    </source>
</evidence>
<evidence type="ECO:0000313" key="4">
    <source>
        <dbReference type="Proteomes" id="UP000327167"/>
    </source>
</evidence>
<sequence>MSVLSQDMRDLELFVIDDGSVDGSEVTIAEIAAQDSRVNHIRTQINIGLPALTCFPAFKMSKGEFIAWQFDDCEWKRDLLSSLLEVARIHPASGMIYGQAQVNSERFTRILGQSFSQELLQQRNIIPNCSVLIRRQVFASVGWFDPSVILKRMCDYDMWVRIGTQYKIEFLEKVLAVEKGPSLPDSLGNSVTFIPSLANAYRKQDRTKYLNIKNFKAWTPFASCDWMDDVQREQLAQLVFEHFLRTGNHHDGISKVIGLLPARFEMVKGESSRPAERVLLWYVDRLNKMHQRRELEIQSYIDAKEKHIAEQLVYIERQCQLISDLERGKEEGHISIDRPRNDLSS</sequence>
<dbReference type="Gene3D" id="3.90.550.10">
    <property type="entry name" value="Spore Coat Polysaccharide Biosynthesis Protein SpsA, Chain A"/>
    <property type="match status" value="1"/>
</dbReference>
<gene>
    <name evidence="3" type="ORF">PS655_03445</name>
</gene>
<dbReference type="PANTHER" id="PTHR43685:SF2">
    <property type="entry name" value="GLYCOSYLTRANSFERASE 2-LIKE DOMAIN-CONTAINING PROTEIN"/>
    <property type="match status" value="1"/>
</dbReference>
<keyword evidence="1" id="KW-1003">Cell membrane</keyword>
<dbReference type="InterPro" id="IPR050834">
    <property type="entry name" value="Glycosyltransf_2"/>
</dbReference>
<dbReference type="AlphaFoldDB" id="A0A5E6UC01"/>
<dbReference type="Proteomes" id="UP000327167">
    <property type="component" value="Unassembled WGS sequence"/>
</dbReference>
<dbReference type="EMBL" id="CABVHJ010000010">
    <property type="protein sequence ID" value="VVN03092.1"/>
    <property type="molecule type" value="Genomic_DNA"/>
</dbReference>
<name>A0A5E6UC01_PSEFL</name>
<evidence type="ECO:0000259" key="2">
    <source>
        <dbReference type="Pfam" id="PF00535"/>
    </source>
</evidence>
<feature type="domain" description="Glycosyltransferase 2-like" evidence="2">
    <location>
        <begin position="2"/>
        <end position="125"/>
    </location>
</feature>
<keyword evidence="1" id="KW-0997">Cell inner membrane</keyword>